<protein>
    <submittedName>
        <fullName evidence="5">DUF4215 domain-containing protein</fullName>
    </submittedName>
</protein>
<dbReference type="Proteomes" id="UP001164459">
    <property type="component" value="Chromosome"/>
</dbReference>
<evidence type="ECO:0000313" key="5">
    <source>
        <dbReference type="EMBL" id="WAS93129.1"/>
    </source>
</evidence>
<gene>
    <name evidence="5" type="ORF">O0S08_43760</name>
</gene>
<keyword evidence="3" id="KW-1015">Disulfide bond</keyword>
<proteinExistence type="predicted"/>
<dbReference type="SUPFAM" id="SSF56436">
    <property type="entry name" value="C-type lectin-like"/>
    <property type="match status" value="1"/>
</dbReference>
<dbReference type="NCBIfam" id="TIGR02232">
    <property type="entry name" value="myxo_disulf_rpt"/>
    <property type="match status" value="3"/>
</dbReference>
<dbReference type="InterPro" id="IPR016186">
    <property type="entry name" value="C-type_lectin-like/link_sf"/>
</dbReference>
<evidence type="ECO:0000313" key="6">
    <source>
        <dbReference type="Proteomes" id="UP001164459"/>
    </source>
</evidence>
<dbReference type="RefSeq" id="WP_269035455.1">
    <property type="nucleotide sequence ID" value="NZ_CP114040.1"/>
</dbReference>
<evidence type="ECO:0000256" key="4">
    <source>
        <dbReference type="SAM" id="SignalP"/>
    </source>
</evidence>
<accession>A0ABY7H287</accession>
<sequence>MTRAPVRLGLLCLLGSLSCLKSDFPSADDPRWKCNEDFVCDPDENQVACPSDCVWSDATGEGPAAAVCDAQENWTFVSACLDTCGNGQEDEGETRETCPRDFPGPGCGDGVCAPSEDPARCPTECHAGSCGDGTCDLHENAAVCADDCEPDCGDGTCQAGEETTCPRDCEPCGDESCVCGDMECGPGESMTSCPQDCTEPTCGNGAKEGSEPCDDGNAVDTDACTNSCKAATCGDGIVWVGEEECDDGPENGPGKPCSASCESSSCGDGEVGPGEACDDGNDDDTDACVGCQMAECGDGKVWSGEETCDDGNTIDTDDCTNACEIADCGDGIVHEGAEECDDGNQNDTDSCSNLCAKPRRVIFVTNTMFQGDLDGLDGADLKCQAAAMAAQLTNAGTFKAWLSDAITWPAQRMDTSYQGRYILVDGTPIAENGWDDLTDGTLSHAIDQTELQTPVNTAPWTNVKADGTNAGTFLCNKWESPDGAFQGHYGLTSATDARWTDAKFTNSCNNAAPLYCIEDP</sequence>
<dbReference type="Pfam" id="PF13948">
    <property type="entry name" value="DUF4215"/>
    <property type="match status" value="2"/>
</dbReference>
<dbReference type="EMBL" id="CP114040">
    <property type="protein sequence ID" value="WAS93129.1"/>
    <property type="molecule type" value="Genomic_DNA"/>
</dbReference>
<evidence type="ECO:0000256" key="2">
    <source>
        <dbReference type="ARBA" id="ARBA00022737"/>
    </source>
</evidence>
<evidence type="ECO:0000256" key="1">
    <source>
        <dbReference type="ARBA" id="ARBA00022729"/>
    </source>
</evidence>
<organism evidence="5 6">
    <name type="scientific">Nannocystis punicea</name>
    <dbReference type="NCBI Taxonomy" id="2995304"/>
    <lineage>
        <taxon>Bacteria</taxon>
        <taxon>Pseudomonadati</taxon>
        <taxon>Myxococcota</taxon>
        <taxon>Polyangia</taxon>
        <taxon>Nannocystales</taxon>
        <taxon>Nannocystaceae</taxon>
        <taxon>Nannocystis</taxon>
    </lineage>
</organism>
<dbReference type="InterPro" id="IPR011936">
    <property type="entry name" value="Myxo_disulph_rpt"/>
</dbReference>
<keyword evidence="2" id="KW-0677">Repeat</keyword>
<keyword evidence="6" id="KW-1185">Reference proteome</keyword>
<dbReference type="PROSITE" id="PS51257">
    <property type="entry name" value="PROKAR_LIPOPROTEIN"/>
    <property type="match status" value="1"/>
</dbReference>
<keyword evidence="1 4" id="KW-0732">Signal</keyword>
<feature type="chain" id="PRO_5046958967" evidence="4">
    <location>
        <begin position="28"/>
        <end position="520"/>
    </location>
</feature>
<feature type="signal peptide" evidence="4">
    <location>
        <begin position="1"/>
        <end position="27"/>
    </location>
</feature>
<dbReference type="InterPro" id="IPR016187">
    <property type="entry name" value="CTDL_fold"/>
</dbReference>
<name>A0ABY7H287_9BACT</name>
<dbReference type="Gene3D" id="3.10.100.10">
    <property type="entry name" value="Mannose-Binding Protein A, subunit A"/>
    <property type="match status" value="1"/>
</dbReference>
<reference evidence="5" key="1">
    <citation type="submission" date="2022-11" db="EMBL/GenBank/DDBJ databases">
        <title>Minimal conservation of predation-associated metabolite biosynthetic gene clusters underscores biosynthetic potential of Myxococcota including descriptions for ten novel species: Archangium lansinium sp. nov., Myxococcus landrumus sp. nov., Nannocystis bai.</title>
        <authorList>
            <person name="Ahearne A."/>
            <person name="Stevens C."/>
            <person name="Dowd S."/>
        </authorList>
    </citation>
    <scope>NUCLEOTIDE SEQUENCE</scope>
    <source>
        <strain evidence="5">Fl3</strain>
    </source>
</reference>
<evidence type="ECO:0000256" key="3">
    <source>
        <dbReference type="ARBA" id="ARBA00023157"/>
    </source>
</evidence>